<evidence type="ECO:0000313" key="14">
    <source>
        <dbReference type="Proteomes" id="UP001303889"/>
    </source>
</evidence>
<gene>
    <name evidence="13" type="ORF">C8A05DRAFT_48028</name>
</gene>
<organism evidence="13 14">
    <name type="scientific">Staphylotrichum tortipilum</name>
    <dbReference type="NCBI Taxonomy" id="2831512"/>
    <lineage>
        <taxon>Eukaryota</taxon>
        <taxon>Fungi</taxon>
        <taxon>Dikarya</taxon>
        <taxon>Ascomycota</taxon>
        <taxon>Pezizomycotina</taxon>
        <taxon>Sordariomycetes</taxon>
        <taxon>Sordariomycetidae</taxon>
        <taxon>Sordariales</taxon>
        <taxon>Chaetomiaceae</taxon>
        <taxon>Staphylotrichum</taxon>
    </lineage>
</organism>
<keyword evidence="7 10" id="KW-1133">Transmembrane helix</keyword>
<evidence type="ECO:0000259" key="12">
    <source>
        <dbReference type="Pfam" id="PF01699"/>
    </source>
</evidence>
<dbReference type="NCBIfam" id="TIGR00378">
    <property type="entry name" value="cax"/>
    <property type="match status" value="1"/>
</dbReference>
<keyword evidence="10" id="KW-0926">Vacuole</keyword>
<feature type="transmembrane region" description="Helical" evidence="10">
    <location>
        <begin position="428"/>
        <end position="449"/>
    </location>
</feature>
<feature type="transmembrane region" description="Helical" evidence="10">
    <location>
        <begin position="326"/>
        <end position="350"/>
    </location>
</feature>
<feature type="region of interest" description="Disordered" evidence="11">
    <location>
        <begin position="1"/>
        <end position="55"/>
    </location>
</feature>
<feature type="transmembrane region" description="Helical" evidence="10">
    <location>
        <begin position="456"/>
        <end position="476"/>
    </location>
</feature>
<comment type="subcellular location">
    <subcellularLocation>
        <location evidence="1">Endomembrane system</location>
        <topology evidence="1">Multi-pass membrane protein</topology>
    </subcellularLocation>
    <subcellularLocation>
        <location evidence="10">Vacuole membrane</location>
    </subcellularLocation>
</comment>
<sequence length="498" mass="53640">MAAASPPPKLSPQPSPPSTSTPGGTTTTTSSSPVPPKPTTPNTAPTQNGLLTPLPLHSADLPLTRELTPAERIKRTFGVRAPGESGRSGIHPLLFLRNVFRSASWASRVVNVLWPVVPAALAVRYAMPDNNLVIFILSYLAMVPCANLIGYAGQELSRKFPHVMGVIIETTLGGMVEIIMFIVLITRPDTPGINYIQVIQAAILGSVLATMLLCLGLCFVAGGLKREETQFSEAVSEAGSGLLLTAGFGLAIPTVFEHSLSSKIPEDELLSKTIEISRSTAVLLMVAYLIYIFFQARTHHGIYDAIFVADEERDADKHRDRAHHRLTFTECVLALVISIGLVTVIAIALVDQIHFLVEERHVSDAFVGLILIPLVEKAAEHLTAIDEAYDNQMNFALSHVLGATLQTALFNGPLVVMVGWGLGKPMGLNFEVFDVVVLLLAIITVGNFLRDQKSNYLEGALCVLVYVAIAVAALYYPNPHLLAVVTGGTEGENKAMDR</sequence>
<comment type="function">
    <text evidence="10">Has a role in promoting intracellular calcium ion sequestration via the exchange of calcium ions for hydrogen ions across the vacuolar membrane. Involved also in manganese ion homeostasis via its uptake into the vacuole.</text>
</comment>
<dbReference type="Gene3D" id="1.20.1420.30">
    <property type="entry name" value="NCX, central ion-binding region"/>
    <property type="match status" value="2"/>
</dbReference>
<feature type="domain" description="Sodium/calcium exchanger membrane region" evidence="12">
    <location>
        <begin position="333"/>
        <end position="473"/>
    </location>
</feature>
<evidence type="ECO:0000256" key="1">
    <source>
        <dbReference type="ARBA" id="ARBA00004127"/>
    </source>
</evidence>
<keyword evidence="14" id="KW-1185">Reference proteome</keyword>
<evidence type="ECO:0000256" key="9">
    <source>
        <dbReference type="ARBA" id="ARBA00023136"/>
    </source>
</evidence>
<evidence type="ECO:0000256" key="4">
    <source>
        <dbReference type="ARBA" id="ARBA00022568"/>
    </source>
</evidence>
<evidence type="ECO:0000256" key="7">
    <source>
        <dbReference type="ARBA" id="ARBA00022989"/>
    </source>
</evidence>
<evidence type="ECO:0000256" key="3">
    <source>
        <dbReference type="ARBA" id="ARBA00022448"/>
    </source>
</evidence>
<dbReference type="InterPro" id="IPR044880">
    <property type="entry name" value="NCX_ion-bd_dom_sf"/>
</dbReference>
<feature type="transmembrane region" description="Helical" evidence="10">
    <location>
        <begin position="362"/>
        <end position="379"/>
    </location>
</feature>
<keyword evidence="3 10" id="KW-0813">Transport</keyword>
<reference evidence="13" key="1">
    <citation type="journal article" date="2023" name="Mol. Phylogenet. Evol.">
        <title>Genome-scale phylogeny and comparative genomics of the fungal order Sordariales.</title>
        <authorList>
            <person name="Hensen N."/>
            <person name="Bonometti L."/>
            <person name="Westerberg I."/>
            <person name="Brannstrom I.O."/>
            <person name="Guillou S."/>
            <person name="Cros-Aarteil S."/>
            <person name="Calhoun S."/>
            <person name="Haridas S."/>
            <person name="Kuo A."/>
            <person name="Mondo S."/>
            <person name="Pangilinan J."/>
            <person name="Riley R."/>
            <person name="LaButti K."/>
            <person name="Andreopoulos B."/>
            <person name="Lipzen A."/>
            <person name="Chen C."/>
            <person name="Yan M."/>
            <person name="Daum C."/>
            <person name="Ng V."/>
            <person name="Clum A."/>
            <person name="Steindorff A."/>
            <person name="Ohm R.A."/>
            <person name="Martin F."/>
            <person name="Silar P."/>
            <person name="Natvig D.O."/>
            <person name="Lalanne C."/>
            <person name="Gautier V."/>
            <person name="Ament-Velasquez S.L."/>
            <person name="Kruys A."/>
            <person name="Hutchinson M.I."/>
            <person name="Powell A.J."/>
            <person name="Barry K."/>
            <person name="Miller A.N."/>
            <person name="Grigoriev I.V."/>
            <person name="Debuchy R."/>
            <person name="Gladieux P."/>
            <person name="Hiltunen Thoren M."/>
            <person name="Johannesson H."/>
        </authorList>
    </citation>
    <scope>NUCLEOTIDE SEQUENCE</scope>
    <source>
        <strain evidence="13">CBS 103.79</strain>
    </source>
</reference>
<accession>A0AAN6MAB0</accession>
<reference evidence="13" key="2">
    <citation type="submission" date="2023-05" db="EMBL/GenBank/DDBJ databases">
        <authorList>
            <consortium name="Lawrence Berkeley National Laboratory"/>
            <person name="Steindorff A."/>
            <person name="Hensen N."/>
            <person name="Bonometti L."/>
            <person name="Westerberg I."/>
            <person name="Brannstrom I.O."/>
            <person name="Guillou S."/>
            <person name="Cros-Aarteil S."/>
            <person name="Calhoun S."/>
            <person name="Haridas S."/>
            <person name="Kuo A."/>
            <person name="Mondo S."/>
            <person name="Pangilinan J."/>
            <person name="Riley R."/>
            <person name="Labutti K."/>
            <person name="Andreopoulos B."/>
            <person name="Lipzen A."/>
            <person name="Chen C."/>
            <person name="Yanf M."/>
            <person name="Daum C."/>
            <person name="Ng V."/>
            <person name="Clum A."/>
            <person name="Ohm R."/>
            <person name="Martin F."/>
            <person name="Silar P."/>
            <person name="Natvig D."/>
            <person name="Lalanne C."/>
            <person name="Gautier V."/>
            <person name="Ament-Velasquez S.L."/>
            <person name="Kruys A."/>
            <person name="Hutchinson M.I."/>
            <person name="Powell A.J."/>
            <person name="Barry K."/>
            <person name="Miller A.N."/>
            <person name="Grigoriev I.V."/>
            <person name="Debuchy R."/>
            <person name="Gladieux P."/>
            <person name="Thoren M.H."/>
            <person name="Johannesson H."/>
        </authorList>
    </citation>
    <scope>NUCLEOTIDE SEQUENCE</scope>
    <source>
        <strain evidence="13">CBS 103.79</strain>
    </source>
</reference>
<feature type="transmembrane region" description="Helical" evidence="10">
    <location>
        <begin position="400"/>
        <end position="422"/>
    </location>
</feature>
<dbReference type="InterPro" id="IPR004798">
    <property type="entry name" value="CAX-like"/>
</dbReference>
<evidence type="ECO:0000256" key="8">
    <source>
        <dbReference type="ARBA" id="ARBA00023065"/>
    </source>
</evidence>
<dbReference type="GO" id="GO:0006874">
    <property type="term" value="P:intracellular calcium ion homeostasis"/>
    <property type="evidence" value="ECO:0007669"/>
    <property type="project" value="TreeGrafter"/>
</dbReference>
<name>A0AAN6MAB0_9PEZI</name>
<dbReference type="GO" id="GO:0015369">
    <property type="term" value="F:calcium:proton antiporter activity"/>
    <property type="evidence" value="ECO:0007669"/>
    <property type="project" value="UniProtKB-UniRule"/>
</dbReference>
<dbReference type="GO" id="GO:0012505">
    <property type="term" value="C:endomembrane system"/>
    <property type="evidence" value="ECO:0007669"/>
    <property type="project" value="UniProtKB-SubCell"/>
</dbReference>
<feature type="transmembrane region" description="Helical" evidence="10">
    <location>
        <begin position="234"/>
        <end position="256"/>
    </location>
</feature>
<keyword evidence="5 10" id="KW-0812">Transmembrane</keyword>
<keyword evidence="8 10" id="KW-0406">Ion transport</keyword>
<feature type="compositionally biased region" description="Pro residues" evidence="11">
    <location>
        <begin position="1"/>
        <end position="19"/>
    </location>
</feature>
<evidence type="ECO:0000256" key="2">
    <source>
        <dbReference type="ARBA" id="ARBA00008170"/>
    </source>
</evidence>
<keyword evidence="4 10" id="KW-0109">Calcium transport</keyword>
<dbReference type="PANTHER" id="PTHR31503">
    <property type="entry name" value="VACUOLAR CALCIUM ION TRANSPORTER"/>
    <property type="match status" value="1"/>
</dbReference>
<feature type="compositionally biased region" description="Low complexity" evidence="11">
    <location>
        <begin position="20"/>
        <end position="32"/>
    </location>
</feature>
<keyword evidence="9 10" id="KW-0472">Membrane</keyword>
<keyword evidence="10" id="KW-0050">Antiport</keyword>
<dbReference type="PANTHER" id="PTHR31503:SF14">
    <property type="entry name" value="VACUOLAR CALCIUM ION TRANSPORTER"/>
    <property type="match status" value="1"/>
</dbReference>
<dbReference type="GO" id="GO:0000329">
    <property type="term" value="C:fungal-type vacuole membrane"/>
    <property type="evidence" value="ECO:0007669"/>
    <property type="project" value="TreeGrafter"/>
</dbReference>
<comment type="caution">
    <text evidence="13">The sequence shown here is derived from an EMBL/GenBank/DDBJ whole genome shotgun (WGS) entry which is preliminary data.</text>
</comment>
<dbReference type="Proteomes" id="UP001303889">
    <property type="component" value="Unassembled WGS sequence"/>
</dbReference>
<dbReference type="EMBL" id="MU856204">
    <property type="protein sequence ID" value="KAK3897307.1"/>
    <property type="molecule type" value="Genomic_DNA"/>
</dbReference>
<evidence type="ECO:0000256" key="5">
    <source>
        <dbReference type="ARBA" id="ARBA00022692"/>
    </source>
</evidence>
<evidence type="ECO:0000256" key="10">
    <source>
        <dbReference type="RuleBase" id="RU365028"/>
    </source>
</evidence>
<dbReference type="Pfam" id="PF01699">
    <property type="entry name" value="Na_Ca_ex"/>
    <property type="match status" value="2"/>
</dbReference>
<dbReference type="InterPro" id="IPR004837">
    <property type="entry name" value="NaCa_Exmemb"/>
</dbReference>
<evidence type="ECO:0000256" key="6">
    <source>
        <dbReference type="ARBA" id="ARBA00022837"/>
    </source>
</evidence>
<feature type="transmembrane region" description="Helical" evidence="10">
    <location>
        <begin position="105"/>
        <end position="126"/>
    </location>
</feature>
<keyword evidence="6 10" id="KW-0106">Calcium</keyword>
<dbReference type="AlphaFoldDB" id="A0AAN6MAB0"/>
<dbReference type="InterPro" id="IPR004713">
    <property type="entry name" value="CaH_exchang"/>
</dbReference>
<evidence type="ECO:0000313" key="13">
    <source>
        <dbReference type="EMBL" id="KAK3897307.1"/>
    </source>
</evidence>
<evidence type="ECO:0000256" key="11">
    <source>
        <dbReference type="SAM" id="MobiDB-lite"/>
    </source>
</evidence>
<feature type="transmembrane region" description="Helical" evidence="10">
    <location>
        <begin position="163"/>
        <end position="186"/>
    </location>
</feature>
<dbReference type="FunFam" id="1.20.1420.30:FF:000026">
    <property type="entry name" value="Vacuolar calcium ion transporter"/>
    <property type="match status" value="1"/>
</dbReference>
<feature type="transmembrane region" description="Helical" evidence="10">
    <location>
        <begin position="132"/>
        <end position="151"/>
    </location>
</feature>
<protein>
    <recommendedName>
        <fullName evidence="10">Vacuolar calcium ion transporter</fullName>
    </recommendedName>
</protein>
<feature type="transmembrane region" description="Helical" evidence="10">
    <location>
        <begin position="276"/>
        <end position="294"/>
    </location>
</feature>
<comment type="similarity">
    <text evidence="2 10">Belongs to the Ca(2+):cation antiporter (CaCA) (TC 2.A.19) family.</text>
</comment>
<feature type="domain" description="Sodium/calcium exchanger membrane region" evidence="12">
    <location>
        <begin position="132"/>
        <end position="295"/>
    </location>
</feature>
<proteinExistence type="inferred from homology"/>
<feature type="transmembrane region" description="Helical" evidence="10">
    <location>
        <begin position="198"/>
        <end position="222"/>
    </location>
</feature>